<dbReference type="SUPFAM" id="SSF54189">
    <property type="entry name" value="Ribosomal proteins S24e, L23 and L15e"/>
    <property type="match status" value="1"/>
</dbReference>
<sequence length="88" mass="9907">MSRGGPERVILHAYVTEKAMGEMERQNKLEFMVARHATRPMIKKAVEELYQAKVLKVNVKIGIAGKIATVRFRKDFSAEDIGSRAGVF</sequence>
<dbReference type="Gene3D" id="3.30.70.330">
    <property type="match status" value="1"/>
</dbReference>
<reference evidence="4" key="1">
    <citation type="submission" date="2013-08" db="EMBL/GenBank/DDBJ databases">
        <authorList>
            <person name="Mendez C."/>
            <person name="Richter M."/>
            <person name="Ferrer M."/>
            <person name="Sanchez J."/>
        </authorList>
    </citation>
    <scope>NUCLEOTIDE SEQUENCE</scope>
</reference>
<comment type="caution">
    <text evidence="4">The sequence shown here is derived from an EMBL/GenBank/DDBJ whole genome shotgun (WGS) entry which is preliminary data.</text>
</comment>
<dbReference type="GO" id="GO:0006412">
    <property type="term" value="P:translation"/>
    <property type="evidence" value="ECO:0007669"/>
    <property type="project" value="InterPro"/>
</dbReference>
<dbReference type="InterPro" id="IPR013025">
    <property type="entry name" value="Ribosomal_uL23-like"/>
</dbReference>
<dbReference type="PANTHER" id="PTHR11620">
    <property type="entry name" value="60S RIBOSOMAL PROTEIN L23A"/>
    <property type="match status" value="1"/>
</dbReference>
<dbReference type="GO" id="GO:0003735">
    <property type="term" value="F:structural constituent of ribosome"/>
    <property type="evidence" value="ECO:0007669"/>
    <property type="project" value="InterPro"/>
</dbReference>
<evidence type="ECO:0000313" key="4">
    <source>
        <dbReference type="EMBL" id="EQD45877.1"/>
    </source>
</evidence>
<dbReference type="EMBL" id="AUZY01008440">
    <property type="protein sequence ID" value="EQD45877.1"/>
    <property type="molecule type" value="Genomic_DNA"/>
</dbReference>
<evidence type="ECO:0000256" key="1">
    <source>
        <dbReference type="ARBA" id="ARBA00006700"/>
    </source>
</evidence>
<reference evidence="4" key="2">
    <citation type="journal article" date="2014" name="ISME J.">
        <title>Microbial stratification in low pH oxic and suboxic macroscopic growths along an acid mine drainage.</title>
        <authorList>
            <person name="Mendez-Garcia C."/>
            <person name="Mesa V."/>
            <person name="Sprenger R.R."/>
            <person name="Richter M."/>
            <person name="Diez M.S."/>
            <person name="Solano J."/>
            <person name="Bargiela R."/>
            <person name="Golyshina O.V."/>
            <person name="Manteca A."/>
            <person name="Ramos J.L."/>
            <person name="Gallego J.R."/>
            <person name="Llorente I."/>
            <person name="Martins Dos Santos V.A."/>
            <person name="Jensen O.N."/>
            <person name="Pelaez A.I."/>
            <person name="Sanchez J."/>
            <person name="Ferrer M."/>
        </authorList>
    </citation>
    <scope>NUCLEOTIDE SEQUENCE</scope>
</reference>
<dbReference type="Pfam" id="PF00276">
    <property type="entry name" value="Ribosomal_L23"/>
    <property type="match status" value="1"/>
</dbReference>
<dbReference type="GO" id="GO:1990904">
    <property type="term" value="C:ribonucleoprotein complex"/>
    <property type="evidence" value="ECO:0007669"/>
    <property type="project" value="UniProtKB-KW"/>
</dbReference>
<dbReference type="GO" id="GO:0005840">
    <property type="term" value="C:ribosome"/>
    <property type="evidence" value="ECO:0007669"/>
    <property type="project" value="UniProtKB-KW"/>
</dbReference>
<evidence type="ECO:0000256" key="3">
    <source>
        <dbReference type="ARBA" id="ARBA00023274"/>
    </source>
</evidence>
<keyword evidence="2 4" id="KW-0689">Ribosomal protein</keyword>
<accession>T0ZN20</accession>
<dbReference type="NCBIfam" id="NF011118">
    <property type="entry name" value="PRK14548.1"/>
    <property type="match status" value="1"/>
</dbReference>
<gene>
    <name evidence="4" type="ORF">B1B_12854</name>
</gene>
<evidence type="ECO:0000256" key="2">
    <source>
        <dbReference type="ARBA" id="ARBA00022980"/>
    </source>
</evidence>
<dbReference type="AlphaFoldDB" id="T0ZN20"/>
<protein>
    <submittedName>
        <fullName evidence="4">Ribosomal protein L25/L23 domain protein</fullName>
    </submittedName>
</protein>
<name>T0ZN20_9ZZZZ</name>
<dbReference type="HAMAP" id="MF_01369_A">
    <property type="entry name" value="Ribosomal_uL23_A"/>
    <property type="match status" value="1"/>
</dbReference>
<dbReference type="InterPro" id="IPR012677">
    <property type="entry name" value="Nucleotide-bd_a/b_plait_sf"/>
</dbReference>
<dbReference type="InterPro" id="IPR012678">
    <property type="entry name" value="Ribosomal_uL23/eL15/eS24_sf"/>
</dbReference>
<organism evidence="4">
    <name type="scientific">mine drainage metagenome</name>
    <dbReference type="NCBI Taxonomy" id="410659"/>
    <lineage>
        <taxon>unclassified sequences</taxon>
        <taxon>metagenomes</taxon>
        <taxon>ecological metagenomes</taxon>
    </lineage>
</organism>
<keyword evidence="3" id="KW-0687">Ribonucleoprotein</keyword>
<comment type="similarity">
    <text evidence="1">Belongs to the universal ribosomal protein uL23 family.</text>
</comment>
<proteinExistence type="inferred from homology"/>